<dbReference type="Gene3D" id="1.25.40.20">
    <property type="entry name" value="Ankyrin repeat-containing domain"/>
    <property type="match status" value="3"/>
</dbReference>
<gene>
    <name evidence="4" type="ORF">G7Y89_g15234</name>
</gene>
<accession>A0A8H4VM94</accession>
<dbReference type="PROSITE" id="PS50088">
    <property type="entry name" value="ANK_REPEAT"/>
    <property type="match status" value="3"/>
</dbReference>
<evidence type="ECO:0000256" key="1">
    <source>
        <dbReference type="ARBA" id="ARBA00022737"/>
    </source>
</evidence>
<dbReference type="InterPro" id="IPR002110">
    <property type="entry name" value="Ankyrin_rpt"/>
</dbReference>
<protein>
    <submittedName>
        <fullName evidence="4">Uncharacterized protein</fullName>
    </submittedName>
</protein>
<evidence type="ECO:0000313" key="5">
    <source>
        <dbReference type="Proteomes" id="UP000566819"/>
    </source>
</evidence>
<keyword evidence="5" id="KW-1185">Reference proteome</keyword>
<evidence type="ECO:0000256" key="2">
    <source>
        <dbReference type="ARBA" id="ARBA00023043"/>
    </source>
</evidence>
<dbReference type="Proteomes" id="UP000566819">
    <property type="component" value="Unassembled WGS sequence"/>
</dbReference>
<dbReference type="PRINTS" id="PR01415">
    <property type="entry name" value="ANKYRIN"/>
</dbReference>
<evidence type="ECO:0000313" key="4">
    <source>
        <dbReference type="EMBL" id="KAF4615881.1"/>
    </source>
</evidence>
<dbReference type="InterPro" id="IPR036770">
    <property type="entry name" value="Ankyrin_rpt-contain_sf"/>
</dbReference>
<name>A0A8H4VM94_9HELO</name>
<organism evidence="4 5">
    <name type="scientific">Cudoniella acicularis</name>
    <dbReference type="NCBI Taxonomy" id="354080"/>
    <lineage>
        <taxon>Eukaryota</taxon>
        <taxon>Fungi</taxon>
        <taxon>Dikarya</taxon>
        <taxon>Ascomycota</taxon>
        <taxon>Pezizomycotina</taxon>
        <taxon>Leotiomycetes</taxon>
        <taxon>Helotiales</taxon>
        <taxon>Tricladiaceae</taxon>
        <taxon>Cudoniella</taxon>
    </lineage>
</organism>
<dbReference type="EMBL" id="JAAMPI010002278">
    <property type="protein sequence ID" value="KAF4615881.1"/>
    <property type="molecule type" value="Genomic_DNA"/>
</dbReference>
<proteinExistence type="predicted"/>
<reference evidence="4 5" key="1">
    <citation type="submission" date="2020-03" db="EMBL/GenBank/DDBJ databases">
        <title>Draft Genome Sequence of Cudoniella acicularis.</title>
        <authorList>
            <person name="Buettner E."/>
            <person name="Kellner H."/>
        </authorList>
    </citation>
    <scope>NUCLEOTIDE SEQUENCE [LARGE SCALE GENOMIC DNA]</scope>
    <source>
        <strain evidence="4 5">DSM 108380</strain>
    </source>
</reference>
<dbReference type="AlphaFoldDB" id="A0A8H4VM94"/>
<dbReference type="SUPFAM" id="SSF48403">
    <property type="entry name" value="Ankyrin repeat"/>
    <property type="match status" value="1"/>
</dbReference>
<dbReference type="PROSITE" id="PS50297">
    <property type="entry name" value="ANK_REP_REGION"/>
    <property type="match status" value="3"/>
</dbReference>
<dbReference type="SMART" id="SM00248">
    <property type="entry name" value="ANK"/>
    <property type="match status" value="4"/>
</dbReference>
<keyword evidence="1" id="KW-0677">Repeat</keyword>
<feature type="repeat" description="ANK" evidence="3">
    <location>
        <begin position="41"/>
        <end position="70"/>
    </location>
</feature>
<feature type="repeat" description="ANK" evidence="3">
    <location>
        <begin position="5"/>
        <end position="37"/>
    </location>
</feature>
<sequence length="181" mass="19277">MVKNDSESALHQAVMEGHYQVAQLLLQHGADVNKMAGFYGSPLALAACNGDHKIVKLLLDNGADIDERGMLAVGSALQAASAEGHVEVVDLLINQGANINLHGDFFLPPLPLTTGEGESKFMFYHNALQAAAGQGHLQIVQQLLQKGAKDVVPAYESCTPDSALQIALSNGHHEIVKLLQH</sequence>
<feature type="repeat" description="ANK" evidence="3">
    <location>
        <begin position="75"/>
        <end position="104"/>
    </location>
</feature>
<evidence type="ECO:0000256" key="3">
    <source>
        <dbReference type="PROSITE-ProRule" id="PRU00023"/>
    </source>
</evidence>
<dbReference type="InterPro" id="IPR050745">
    <property type="entry name" value="Multifunctional_regulatory"/>
</dbReference>
<keyword evidence="2 3" id="KW-0040">ANK repeat</keyword>
<dbReference type="OrthoDB" id="5428966at2759"/>
<dbReference type="PANTHER" id="PTHR24189:SF50">
    <property type="entry name" value="ANKYRIN REPEAT AND SOCS BOX PROTEIN 2"/>
    <property type="match status" value="1"/>
</dbReference>
<comment type="caution">
    <text evidence="4">The sequence shown here is derived from an EMBL/GenBank/DDBJ whole genome shotgun (WGS) entry which is preliminary data.</text>
</comment>
<dbReference type="Pfam" id="PF12796">
    <property type="entry name" value="Ank_2"/>
    <property type="match status" value="2"/>
</dbReference>
<dbReference type="PANTHER" id="PTHR24189">
    <property type="entry name" value="MYOTROPHIN"/>
    <property type="match status" value="1"/>
</dbReference>